<evidence type="ECO:0000256" key="1">
    <source>
        <dbReference type="ARBA" id="ARBA00001974"/>
    </source>
</evidence>
<reference evidence="6 7" key="1">
    <citation type="journal article" date="2021" name="Nat. Commun.">
        <title>Genetic determinants of endophytism in the Arabidopsis root mycobiome.</title>
        <authorList>
            <person name="Mesny F."/>
            <person name="Miyauchi S."/>
            <person name="Thiergart T."/>
            <person name="Pickel B."/>
            <person name="Atanasova L."/>
            <person name="Karlsson M."/>
            <person name="Huettel B."/>
            <person name="Barry K.W."/>
            <person name="Haridas S."/>
            <person name="Chen C."/>
            <person name="Bauer D."/>
            <person name="Andreopoulos W."/>
            <person name="Pangilinan J."/>
            <person name="LaButti K."/>
            <person name="Riley R."/>
            <person name="Lipzen A."/>
            <person name="Clum A."/>
            <person name="Drula E."/>
            <person name="Henrissat B."/>
            <person name="Kohler A."/>
            <person name="Grigoriev I.V."/>
            <person name="Martin F.M."/>
            <person name="Hacquard S."/>
        </authorList>
    </citation>
    <scope>NUCLEOTIDE SEQUENCE [LARGE SCALE GENOMIC DNA]</scope>
    <source>
        <strain evidence="6 7">MPI-SDFR-AT-0080</strain>
    </source>
</reference>
<comment type="cofactor">
    <cofactor evidence="1">
        <name>FAD</name>
        <dbReference type="ChEBI" id="CHEBI:57692"/>
    </cofactor>
</comment>
<sequence>MLRLLRTLAPSACRRRRPPSPTPARHASVPALAFDETVDVLVVGAGAAGLLAALRCHHHGLRPLLVEKAARIGGAAAYSGGCVWVPNNHLQHAHGIADSPALVLRYLDNLIGDVGPASSPARRRAFVANAPRMAQFLDDIGFQWQLGHSYPDYHTDVPGALPAGRTLEGKVFDLKQLRGQWAAINRHPGPPNPPVYSFQATRLARCASSFSDFAFTVKLMLCWARHALLGRDPATLGMSLVGQMALLNHQNGTDIRLQTPLKSLLTGPDGAVHGALVSSNGREVRIRSKHGVLLSAGGFAKNKAMREQFQPKPLDPEWSSAPQSDTGDAVQAGIKLGAATALMSEAWWGPTVMIPGYGPYFTTWDRALPHSVCVDYSGQRFMNEAQSYVDAGRIQFQRNAVTKAIPAWMIVDSNYQRRYSLAMLPPFFEPRKAVQSGMFVKAGTIEELAERTGIDEAGLKKTLQRFNSMAEAGHDDDFGRGNSTFDNYFGDPKHKPNPNLGTVERAPFYAVKLYPGDLGTKGGLLTDEFGRVVDQQGRPIRGLYASGNTTASVMGHRYPGAGATLGPAMTFSYIGVDHMASARKA</sequence>
<dbReference type="SUPFAM" id="SSF51905">
    <property type="entry name" value="FAD/NAD(P)-binding domain"/>
    <property type="match status" value="1"/>
</dbReference>
<evidence type="ECO:0000256" key="4">
    <source>
        <dbReference type="ARBA" id="ARBA00023002"/>
    </source>
</evidence>
<evidence type="ECO:0000313" key="6">
    <source>
        <dbReference type="EMBL" id="KAH7026921.1"/>
    </source>
</evidence>
<dbReference type="InterPro" id="IPR003953">
    <property type="entry name" value="FAD-dep_OxRdtase_2_FAD-bd"/>
</dbReference>
<name>A0ABQ8FWW9_9PEZI</name>
<keyword evidence="3" id="KW-0274">FAD</keyword>
<evidence type="ECO:0000313" key="7">
    <source>
        <dbReference type="Proteomes" id="UP000774617"/>
    </source>
</evidence>
<keyword evidence="7" id="KW-1185">Reference proteome</keyword>
<dbReference type="Gene3D" id="3.50.50.60">
    <property type="entry name" value="FAD/NAD(P)-binding domain"/>
    <property type="match status" value="2"/>
</dbReference>
<organism evidence="6 7">
    <name type="scientific">Macrophomina phaseolina</name>
    <dbReference type="NCBI Taxonomy" id="35725"/>
    <lineage>
        <taxon>Eukaryota</taxon>
        <taxon>Fungi</taxon>
        <taxon>Dikarya</taxon>
        <taxon>Ascomycota</taxon>
        <taxon>Pezizomycotina</taxon>
        <taxon>Dothideomycetes</taxon>
        <taxon>Dothideomycetes incertae sedis</taxon>
        <taxon>Botryosphaeriales</taxon>
        <taxon>Botryosphaeriaceae</taxon>
        <taxon>Macrophomina</taxon>
    </lineage>
</organism>
<feature type="domain" description="FAD-dependent oxidoreductase 2 FAD-binding" evidence="5">
    <location>
        <begin position="39"/>
        <end position="565"/>
    </location>
</feature>
<dbReference type="InterPro" id="IPR036188">
    <property type="entry name" value="FAD/NAD-bd_sf"/>
</dbReference>
<protein>
    <submittedName>
        <fullName evidence="6">FAD binding domain-containing protein</fullName>
    </submittedName>
</protein>
<accession>A0ABQ8FWW9</accession>
<keyword evidence="4" id="KW-0560">Oxidoreductase</keyword>
<evidence type="ECO:0000256" key="3">
    <source>
        <dbReference type="ARBA" id="ARBA00022827"/>
    </source>
</evidence>
<dbReference type="PANTHER" id="PTHR43400">
    <property type="entry name" value="FUMARATE REDUCTASE"/>
    <property type="match status" value="1"/>
</dbReference>
<dbReference type="Gene3D" id="3.90.700.10">
    <property type="entry name" value="Succinate dehydrogenase/fumarate reductase flavoprotein, catalytic domain"/>
    <property type="match status" value="1"/>
</dbReference>
<dbReference type="EMBL" id="JAGTJR010000054">
    <property type="protein sequence ID" value="KAH7026921.1"/>
    <property type="molecule type" value="Genomic_DNA"/>
</dbReference>
<dbReference type="SUPFAM" id="SSF56425">
    <property type="entry name" value="Succinate dehydrogenase/fumarate reductase flavoprotein, catalytic domain"/>
    <property type="match status" value="1"/>
</dbReference>
<proteinExistence type="predicted"/>
<keyword evidence="2" id="KW-0285">Flavoprotein</keyword>
<dbReference type="Proteomes" id="UP000774617">
    <property type="component" value="Unassembled WGS sequence"/>
</dbReference>
<dbReference type="InterPro" id="IPR027477">
    <property type="entry name" value="Succ_DH/fumarate_Rdtase_cat_sf"/>
</dbReference>
<dbReference type="Pfam" id="PF00890">
    <property type="entry name" value="FAD_binding_2"/>
    <property type="match status" value="1"/>
</dbReference>
<evidence type="ECO:0000259" key="5">
    <source>
        <dbReference type="Pfam" id="PF00890"/>
    </source>
</evidence>
<evidence type="ECO:0000256" key="2">
    <source>
        <dbReference type="ARBA" id="ARBA00022630"/>
    </source>
</evidence>
<gene>
    <name evidence="6" type="ORF">B0J12DRAFT_360728</name>
</gene>
<comment type="caution">
    <text evidence="6">The sequence shown here is derived from an EMBL/GenBank/DDBJ whole genome shotgun (WGS) entry which is preliminary data.</text>
</comment>
<dbReference type="PANTHER" id="PTHR43400:SF10">
    <property type="entry name" value="3-OXOSTEROID 1-DEHYDROGENASE"/>
    <property type="match status" value="1"/>
</dbReference>
<dbReference type="InterPro" id="IPR050315">
    <property type="entry name" value="FAD-oxidoreductase_2"/>
</dbReference>